<evidence type="ECO:0000313" key="2">
    <source>
        <dbReference type="Proteomes" id="UP001196413"/>
    </source>
</evidence>
<dbReference type="EMBL" id="JAHQIW010007182">
    <property type="protein sequence ID" value="KAJ1372764.1"/>
    <property type="molecule type" value="Genomic_DNA"/>
</dbReference>
<dbReference type="Proteomes" id="UP001196413">
    <property type="component" value="Unassembled WGS sequence"/>
</dbReference>
<accession>A0AAD5RDH1</accession>
<sequence>MSDRNNLPYTNSVINLFPSPRTFEPSRFIDDNGKLKKVNLFHFQLGNGNALGKDWREWNHSHLPNLFNRFKHCRLIFTAAILRRATTEKCDHASVCSLNNVLAGVIDKMDCNSISPYYMDAAMNEV</sequence>
<dbReference type="AlphaFoldDB" id="A0AAD5RDH1"/>
<protein>
    <submittedName>
        <fullName evidence="1">Uncharacterized protein</fullName>
    </submittedName>
</protein>
<comment type="caution">
    <text evidence="1">The sequence shown here is derived from an EMBL/GenBank/DDBJ whole genome shotgun (WGS) entry which is preliminary data.</text>
</comment>
<reference evidence="1" key="1">
    <citation type="submission" date="2021-06" db="EMBL/GenBank/DDBJ databases">
        <title>Parelaphostrongylus tenuis whole genome reference sequence.</title>
        <authorList>
            <person name="Garwood T.J."/>
            <person name="Larsen P.A."/>
            <person name="Fountain-Jones N.M."/>
            <person name="Garbe J.R."/>
            <person name="Macchietto M.G."/>
            <person name="Kania S.A."/>
            <person name="Gerhold R.W."/>
            <person name="Richards J.E."/>
            <person name="Wolf T.M."/>
        </authorList>
    </citation>
    <scope>NUCLEOTIDE SEQUENCE</scope>
    <source>
        <strain evidence="1">MNPRO001-30</strain>
        <tissue evidence="1">Meninges</tissue>
    </source>
</reference>
<evidence type="ECO:0000313" key="1">
    <source>
        <dbReference type="EMBL" id="KAJ1372764.1"/>
    </source>
</evidence>
<gene>
    <name evidence="1" type="ORF">KIN20_035012</name>
</gene>
<name>A0AAD5RDH1_PARTN</name>
<keyword evidence="2" id="KW-1185">Reference proteome</keyword>
<proteinExistence type="predicted"/>
<organism evidence="1 2">
    <name type="scientific">Parelaphostrongylus tenuis</name>
    <name type="common">Meningeal worm</name>
    <dbReference type="NCBI Taxonomy" id="148309"/>
    <lineage>
        <taxon>Eukaryota</taxon>
        <taxon>Metazoa</taxon>
        <taxon>Ecdysozoa</taxon>
        <taxon>Nematoda</taxon>
        <taxon>Chromadorea</taxon>
        <taxon>Rhabditida</taxon>
        <taxon>Rhabditina</taxon>
        <taxon>Rhabditomorpha</taxon>
        <taxon>Strongyloidea</taxon>
        <taxon>Metastrongylidae</taxon>
        <taxon>Parelaphostrongylus</taxon>
    </lineage>
</organism>